<dbReference type="Proteomes" id="UP000044806">
    <property type="component" value="Unassembled WGS sequence"/>
</dbReference>
<reference evidence="1 2" key="1">
    <citation type="submission" date="2015-07" db="EMBL/GenBank/DDBJ databases">
        <authorList>
            <consortium name="Pathogen Informatics"/>
        </authorList>
    </citation>
    <scope>NUCLEOTIDE SEQUENCE [LARGE SCALE GENOMIC DNA]</scope>
    <source>
        <strain evidence="1 2">A51</strain>
    </source>
</reference>
<protein>
    <submittedName>
        <fullName evidence="1">Uncharacterized protein</fullName>
    </submittedName>
</protein>
<sequence>MKIERRVMPPELFISMCYPNNGGRIDQDIMQRLFTQTFKLPSLHDHFAHFSSLLFIHIGCG</sequence>
<evidence type="ECO:0000313" key="2">
    <source>
        <dbReference type="Proteomes" id="UP000044806"/>
    </source>
</evidence>
<proteinExistence type="predicted"/>
<name>A0A655P681_VIBCL</name>
<dbReference type="AlphaFoldDB" id="A0A655P681"/>
<gene>
    <name evidence="1" type="ORF">ERS013165_01886</name>
</gene>
<accession>A0A655P681</accession>
<dbReference type="EMBL" id="CWOW01000008">
    <property type="protein sequence ID" value="CSA55731.1"/>
    <property type="molecule type" value="Genomic_DNA"/>
</dbReference>
<organism evidence="1 2">
    <name type="scientific">Vibrio cholerae</name>
    <dbReference type="NCBI Taxonomy" id="666"/>
    <lineage>
        <taxon>Bacteria</taxon>
        <taxon>Pseudomonadati</taxon>
        <taxon>Pseudomonadota</taxon>
        <taxon>Gammaproteobacteria</taxon>
        <taxon>Vibrionales</taxon>
        <taxon>Vibrionaceae</taxon>
        <taxon>Vibrio</taxon>
    </lineage>
</organism>
<evidence type="ECO:0000313" key="1">
    <source>
        <dbReference type="EMBL" id="CSA55731.1"/>
    </source>
</evidence>